<protein>
    <submittedName>
        <fullName evidence="4">Tyrosine-protein phosphatase</fullName>
    </submittedName>
</protein>
<dbReference type="PANTHER" id="PTHR31126:SF72">
    <property type="entry name" value="DUAL SPECIFICITY PROTEIN PHOSPHATASE TPBA"/>
    <property type="match status" value="1"/>
</dbReference>
<accession>A0ABS0NAS8</accession>
<dbReference type="SUPFAM" id="SSF52799">
    <property type="entry name" value="(Phosphotyrosine protein) phosphatases II"/>
    <property type="match status" value="1"/>
</dbReference>
<comment type="similarity">
    <text evidence="1">Belongs to the protein-tyrosine phosphatase family.</text>
</comment>
<sequence>MNKSWISSLIVLLALAACAQAQAQTQAQARAASAEQAAWAEPVHKESNLYRVDDKLYRGEQPVAEDAARLQSLGIKSVVNLRYFNRSEDSKVLADRGIELFNRPLLTWRITPRQVAETLYLIERRQAAGPVLVHCYHGADRTGLIAGMYRIIYQGWSVERAKNEMRHGPYGFHSIWRNIEDLFTEEKVGEVRAHLQQLRAQAGR</sequence>
<gene>
    <name evidence="4" type="ORF">H9Q10_06855</name>
</gene>
<evidence type="ECO:0000313" key="5">
    <source>
        <dbReference type="Proteomes" id="UP000768471"/>
    </source>
</evidence>
<dbReference type="InterPro" id="IPR004861">
    <property type="entry name" value="Siw14-like"/>
</dbReference>
<evidence type="ECO:0000256" key="2">
    <source>
        <dbReference type="SAM" id="SignalP"/>
    </source>
</evidence>
<evidence type="ECO:0000259" key="3">
    <source>
        <dbReference type="PROSITE" id="PS50056"/>
    </source>
</evidence>
<dbReference type="EMBL" id="JACSGR010000005">
    <property type="protein sequence ID" value="MBH5329387.1"/>
    <property type="molecule type" value="Genomic_DNA"/>
</dbReference>
<dbReference type="PANTHER" id="PTHR31126">
    <property type="entry name" value="TYROSINE-PROTEIN PHOSPHATASE"/>
    <property type="match status" value="1"/>
</dbReference>
<dbReference type="PROSITE" id="PS50056">
    <property type="entry name" value="TYR_PHOSPHATASE_2"/>
    <property type="match status" value="1"/>
</dbReference>
<dbReference type="Proteomes" id="UP000768471">
    <property type="component" value="Unassembled WGS sequence"/>
</dbReference>
<name>A0ABS0NAS8_9NEIS</name>
<feature type="chain" id="PRO_5045441803" evidence="2">
    <location>
        <begin position="24"/>
        <end position="204"/>
    </location>
</feature>
<dbReference type="PROSITE" id="PS51257">
    <property type="entry name" value="PROKAR_LIPOPROTEIN"/>
    <property type="match status" value="1"/>
</dbReference>
<dbReference type="InterPro" id="IPR016130">
    <property type="entry name" value="Tyr_Pase_AS"/>
</dbReference>
<dbReference type="InterPro" id="IPR000387">
    <property type="entry name" value="Tyr_Pase_dom"/>
</dbReference>
<evidence type="ECO:0000256" key="1">
    <source>
        <dbReference type="ARBA" id="ARBA00009580"/>
    </source>
</evidence>
<evidence type="ECO:0000313" key="4">
    <source>
        <dbReference type="EMBL" id="MBH5329387.1"/>
    </source>
</evidence>
<dbReference type="RefSeq" id="WP_197903229.1">
    <property type="nucleotide sequence ID" value="NZ_JACSGR010000005.1"/>
</dbReference>
<comment type="caution">
    <text evidence="4">The sequence shown here is derived from an EMBL/GenBank/DDBJ whole genome shotgun (WGS) entry which is preliminary data.</text>
</comment>
<dbReference type="Gene3D" id="3.90.190.10">
    <property type="entry name" value="Protein tyrosine phosphatase superfamily"/>
    <property type="match status" value="1"/>
</dbReference>
<keyword evidence="5" id="KW-1185">Reference proteome</keyword>
<dbReference type="InterPro" id="IPR029021">
    <property type="entry name" value="Prot-tyrosine_phosphatase-like"/>
</dbReference>
<organism evidence="4 5">
    <name type="scientific">Eikenella glucosivorans</name>
    <dbReference type="NCBI Taxonomy" id="2766967"/>
    <lineage>
        <taxon>Bacteria</taxon>
        <taxon>Pseudomonadati</taxon>
        <taxon>Pseudomonadota</taxon>
        <taxon>Betaproteobacteria</taxon>
        <taxon>Neisseriales</taxon>
        <taxon>Neisseriaceae</taxon>
        <taxon>Eikenella</taxon>
    </lineage>
</organism>
<proteinExistence type="inferred from homology"/>
<feature type="signal peptide" evidence="2">
    <location>
        <begin position="1"/>
        <end position="23"/>
    </location>
</feature>
<keyword evidence="2" id="KW-0732">Signal</keyword>
<dbReference type="Pfam" id="PF03162">
    <property type="entry name" value="Y_phosphatase2"/>
    <property type="match status" value="1"/>
</dbReference>
<feature type="domain" description="Tyrosine specific protein phosphatases" evidence="3">
    <location>
        <begin position="113"/>
        <end position="166"/>
    </location>
</feature>
<reference evidence="4 5" key="1">
    <citation type="submission" date="2020-09" db="EMBL/GenBank/DDBJ databases">
        <title>Eikenella S3660 sp. nov., isolated from a throat swab.</title>
        <authorList>
            <person name="Buhl M."/>
        </authorList>
    </citation>
    <scope>NUCLEOTIDE SEQUENCE [LARGE SCALE GENOMIC DNA]</scope>
    <source>
        <strain evidence="4 5">S3360</strain>
    </source>
</reference>
<dbReference type="PROSITE" id="PS00383">
    <property type="entry name" value="TYR_PHOSPHATASE_1"/>
    <property type="match status" value="1"/>
</dbReference>